<dbReference type="PRINTS" id="PR00081">
    <property type="entry name" value="GDHRDH"/>
</dbReference>
<dbReference type="PROSITE" id="PS00061">
    <property type="entry name" value="ADH_SHORT"/>
    <property type="match status" value="1"/>
</dbReference>
<dbReference type="RefSeq" id="WP_145857327.1">
    <property type="nucleotide sequence ID" value="NZ_RPFW01000005.1"/>
</dbReference>
<dbReference type="Gene3D" id="3.40.50.720">
    <property type="entry name" value="NAD(P)-binding Rossmann-like Domain"/>
    <property type="match status" value="1"/>
</dbReference>
<protein>
    <submittedName>
        <fullName evidence="3">SDR family oxidoreductase</fullName>
    </submittedName>
</protein>
<dbReference type="InterPro" id="IPR002347">
    <property type="entry name" value="SDR_fam"/>
</dbReference>
<keyword evidence="2" id="KW-0560">Oxidoreductase</keyword>
<sequence length="260" mass="27354">MKLDGKVAVVTGAGNGIGEALARRFAAEGARVVVTDIEPEAVSRVADDLGTVGLAADITEPASVRAVAELARDSYGEVDVWLSNAGVAGPRQPRDLQDDSLWDLMWRLHVLSHLTAAREVLPSMIARGDGYLVSTASSVALAIQPEKAAYSVTKTAALALAEWLAVQYRPFGVKVSCFCPGPMLTRMLLSNEFAPDHPALAQALTPEQVADVVTAGIAAERFLITTQPGAEHSLADKAADYDAWIGQAGHFLADSPPVGN</sequence>
<dbReference type="PANTHER" id="PTHR43669">
    <property type="entry name" value="5-KETO-D-GLUCONATE 5-REDUCTASE"/>
    <property type="match status" value="1"/>
</dbReference>
<comment type="caution">
    <text evidence="3">The sequence shown here is derived from an EMBL/GenBank/DDBJ whole genome shotgun (WGS) entry which is preliminary data.</text>
</comment>
<evidence type="ECO:0000256" key="2">
    <source>
        <dbReference type="ARBA" id="ARBA00023002"/>
    </source>
</evidence>
<evidence type="ECO:0000256" key="1">
    <source>
        <dbReference type="ARBA" id="ARBA00006484"/>
    </source>
</evidence>
<proteinExistence type="inferred from homology"/>
<dbReference type="Proteomes" id="UP000460272">
    <property type="component" value="Unassembled WGS sequence"/>
</dbReference>
<dbReference type="GO" id="GO:0016491">
    <property type="term" value="F:oxidoreductase activity"/>
    <property type="evidence" value="ECO:0007669"/>
    <property type="project" value="UniProtKB-KW"/>
</dbReference>
<dbReference type="InterPro" id="IPR020904">
    <property type="entry name" value="Sc_DH/Rdtase_CS"/>
</dbReference>
<reference evidence="3 4" key="1">
    <citation type="submission" date="2018-11" db="EMBL/GenBank/DDBJ databases">
        <title>Trebonia kvetii gen.nov., sp.nov., a novel acidophilic actinobacterium, and proposal of the new actinobacterial family Treboniaceae fam. nov.</title>
        <authorList>
            <person name="Rapoport D."/>
            <person name="Sagova-Mareckova M."/>
            <person name="Sedlacek I."/>
            <person name="Provaznik J."/>
            <person name="Kralova S."/>
            <person name="Pavlinic D."/>
            <person name="Benes V."/>
            <person name="Kopecky J."/>
        </authorList>
    </citation>
    <scope>NUCLEOTIDE SEQUENCE [LARGE SCALE GENOMIC DNA]</scope>
    <source>
        <strain evidence="3 4">15Tr583</strain>
    </source>
</reference>
<dbReference type="OrthoDB" id="210852at2"/>
<gene>
    <name evidence="3" type="ORF">EAS64_26625</name>
</gene>
<dbReference type="Pfam" id="PF00106">
    <property type="entry name" value="adh_short"/>
    <property type="match status" value="1"/>
</dbReference>
<evidence type="ECO:0000313" key="4">
    <source>
        <dbReference type="Proteomes" id="UP000460272"/>
    </source>
</evidence>
<name>A0A6P2BU06_9ACTN</name>
<dbReference type="SUPFAM" id="SSF51735">
    <property type="entry name" value="NAD(P)-binding Rossmann-fold domains"/>
    <property type="match status" value="1"/>
</dbReference>
<accession>A0A6P2BU06</accession>
<organism evidence="3 4">
    <name type="scientific">Trebonia kvetii</name>
    <dbReference type="NCBI Taxonomy" id="2480626"/>
    <lineage>
        <taxon>Bacteria</taxon>
        <taxon>Bacillati</taxon>
        <taxon>Actinomycetota</taxon>
        <taxon>Actinomycetes</taxon>
        <taxon>Streptosporangiales</taxon>
        <taxon>Treboniaceae</taxon>
        <taxon>Trebonia</taxon>
    </lineage>
</organism>
<dbReference type="CDD" id="cd05233">
    <property type="entry name" value="SDR_c"/>
    <property type="match status" value="1"/>
</dbReference>
<dbReference type="EMBL" id="RPFW01000005">
    <property type="protein sequence ID" value="TVZ02378.1"/>
    <property type="molecule type" value="Genomic_DNA"/>
</dbReference>
<keyword evidence="4" id="KW-1185">Reference proteome</keyword>
<dbReference type="PANTHER" id="PTHR43669:SF8">
    <property type="entry name" value="SHORT-CHAIN TYPE DEHYDROGENASE_REDUCTASE-RELATED"/>
    <property type="match status" value="1"/>
</dbReference>
<comment type="similarity">
    <text evidence="1">Belongs to the short-chain dehydrogenases/reductases (SDR) family.</text>
</comment>
<evidence type="ECO:0000313" key="3">
    <source>
        <dbReference type="EMBL" id="TVZ02378.1"/>
    </source>
</evidence>
<dbReference type="InterPro" id="IPR036291">
    <property type="entry name" value="NAD(P)-bd_dom_sf"/>
</dbReference>
<dbReference type="AlphaFoldDB" id="A0A6P2BU06"/>